<feature type="domain" description="Lactate/malate dehydrogenase N-terminal" evidence="6">
    <location>
        <begin position="47"/>
        <end position="159"/>
    </location>
</feature>
<evidence type="ECO:0000259" key="6">
    <source>
        <dbReference type="Pfam" id="PF00056"/>
    </source>
</evidence>
<dbReference type="GO" id="GO:0030060">
    <property type="term" value="F:L-malate dehydrogenase (NAD+) activity"/>
    <property type="evidence" value="ECO:0007669"/>
    <property type="project" value="UniProtKB-EC"/>
</dbReference>
<dbReference type="AlphaFoldDB" id="A0AAJ7JFQ7"/>
<dbReference type="Gene3D" id="3.40.50.720">
    <property type="entry name" value="NAD(P)-binding Rossmann-like Domain"/>
    <property type="match status" value="1"/>
</dbReference>
<keyword evidence="3" id="KW-0816">Tricarboxylic acid cycle</keyword>
<dbReference type="PANTHER" id="PTHR11540:SF16">
    <property type="entry name" value="MALATE DEHYDROGENASE, MITOCHONDRIAL"/>
    <property type="match status" value="1"/>
</dbReference>
<proteinExistence type="predicted"/>
<evidence type="ECO:0000256" key="4">
    <source>
        <dbReference type="ARBA" id="ARBA00023002"/>
    </source>
</evidence>
<evidence type="ECO:0000256" key="2">
    <source>
        <dbReference type="ARBA" id="ARBA00016075"/>
    </source>
</evidence>
<evidence type="ECO:0000313" key="7">
    <source>
        <dbReference type="Proteomes" id="UP000694925"/>
    </source>
</evidence>
<protein>
    <recommendedName>
        <fullName evidence="2">Malate dehydrogenase, mitochondrial</fullName>
        <ecNumber evidence="1">1.1.1.37</ecNumber>
    </recommendedName>
</protein>
<name>A0AAJ7JFQ7_9HYME</name>
<dbReference type="InterPro" id="IPR036291">
    <property type="entry name" value="NAD(P)-bd_dom_sf"/>
</dbReference>
<keyword evidence="7" id="KW-1185">Reference proteome</keyword>
<accession>A0AAJ7JFQ7</accession>
<dbReference type="EC" id="1.1.1.37" evidence="1"/>
<dbReference type="SUPFAM" id="SSF51735">
    <property type="entry name" value="NAD(P)-binding Rossmann-fold domains"/>
    <property type="match status" value="1"/>
</dbReference>
<reference evidence="8" key="1">
    <citation type="submission" date="2025-08" db="UniProtKB">
        <authorList>
            <consortium name="RefSeq"/>
        </authorList>
    </citation>
    <scope>IDENTIFICATION</scope>
    <source>
        <tissue evidence="8">Whole body</tissue>
    </source>
</reference>
<keyword evidence="5" id="KW-0520">NAD</keyword>
<dbReference type="GO" id="GO:0006099">
    <property type="term" value="P:tricarboxylic acid cycle"/>
    <property type="evidence" value="ECO:0007669"/>
    <property type="project" value="UniProtKB-KW"/>
</dbReference>
<organism evidence="7 8">
    <name type="scientific">Ceratina calcarata</name>
    <dbReference type="NCBI Taxonomy" id="156304"/>
    <lineage>
        <taxon>Eukaryota</taxon>
        <taxon>Metazoa</taxon>
        <taxon>Ecdysozoa</taxon>
        <taxon>Arthropoda</taxon>
        <taxon>Hexapoda</taxon>
        <taxon>Insecta</taxon>
        <taxon>Pterygota</taxon>
        <taxon>Neoptera</taxon>
        <taxon>Endopterygota</taxon>
        <taxon>Hymenoptera</taxon>
        <taxon>Apocrita</taxon>
        <taxon>Aculeata</taxon>
        <taxon>Apoidea</taxon>
        <taxon>Anthophila</taxon>
        <taxon>Apidae</taxon>
        <taxon>Ceratina</taxon>
        <taxon>Zadontomerus</taxon>
    </lineage>
</organism>
<dbReference type="PANTHER" id="PTHR11540">
    <property type="entry name" value="MALATE AND LACTATE DEHYDROGENASE"/>
    <property type="match status" value="1"/>
</dbReference>
<sequence length="160" mass="17949">MFSSNIFRRSRNLTSRILYGRFSRFSIKRNASKIFRIQTNSFSSKSMKIAILGAASKTGTCLSLFLKQSSLIDELAIFDNKCTYGLALDLNYIDTRCKVSTCNYPDKSLEHTLGGAKIVMIVADRSIAEESNPYQVLKSNADKLSDLLPNVIKYCPQVIN</sequence>
<keyword evidence="4" id="KW-0560">Oxidoreductase</keyword>
<dbReference type="Pfam" id="PF00056">
    <property type="entry name" value="Ldh_1_N"/>
    <property type="match status" value="1"/>
</dbReference>
<evidence type="ECO:0000256" key="5">
    <source>
        <dbReference type="ARBA" id="ARBA00023027"/>
    </source>
</evidence>
<evidence type="ECO:0000313" key="8">
    <source>
        <dbReference type="RefSeq" id="XP_017891822.1"/>
    </source>
</evidence>
<dbReference type="GeneID" id="108632037"/>
<dbReference type="KEGG" id="ccal:108632037"/>
<dbReference type="RefSeq" id="XP_017891822.1">
    <property type="nucleotide sequence ID" value="XM_018036333.1"/>
</dbReference>
<gene>
    <name evidence="8" type="primary">LOC108632037</name>
</gene>
<dbReference type="Proteomes" id="UP000694925">
    <property type="component" value="Unplaced"/>
</dbReference>
<dbReference type="GO" id="GO:0005739">
    <property type="term" value="C:mitochondrion"/>
    <property type="evidence" value="ECO:0007669"/>
    <property type="project" value="TreeGrafter"/>
</dbReference>
<dbReference type="InterPro" id="IPR001236">
    <property type="entry name" value="Lactate/malate_DH_N"/>
</dbReference>
<evidence type="ECO:0000256" key="3">
    <source>
        <dbReference type="ARBA" id="ARBA00022532"/>
    </source>
</evidence>
<evidence type="ECO:0000256" key="1">
    <source>
        <dbReference type="ARBA" id="ARBA00012995"/>
    </source>
</evidence>